<feature type="domain" description="DEAD-box RNA helicase Q" evidence="13">
    <location>
        <begin position="4"/>
        <end position="32"/>
    </location>
</feature>
<dbReference type="GO" id="GO:0033592">
    <property type="term" value="F:RNA strand annealing activity"/>
    <property type="evidence" value="ECO:0007669"/>
    <property type="project" value="TreeGrafter"/>
</dbReference>
<evidence type="ECO:0000256" key="8">
    <source>
        <dbReference type="PROSITE-ProRule" id="PRU00552"/>
    </source>
</evidence>
<proteinExistence type="inferred from homology"/>
<dbReference type="OrthoDB" id="9805696at2"/>
<comment type="similarity">
    <text evidence="9">Belongs to the DEAD box helicase family.</text>
</comment>
<evidence type="ECO:0000256" key="9">
    <source>
        <dbReference type="RuleBase" id="RU000492"/>
    </source>
</evidence>
<protein>
    <recommendedName>
        <fullName evidence="1">RNA helicase</fullName>
        <ecNumber evidence="1">3.6.4.13</ecNumber>
    </recommendedName>
</protein>
<name>A0A4R2LJ90_9FIRM</name>
<feature type="region of interest" description="Disordered" evidence="10">
    <location>
        <begin position="456"/>
        <end position="480"/>
    </location>
</feature>
<dbReference type="GO" id="GO:0016787">
    <property type="term" value="F:hydrolase activity"/>
    <property type="evidence" value="ECO:0007669"/>
    <property type="project" value="UniProtKB-KW"/>
</dbReference>
<feature type="domain" description="Helicase C-terminal" evidence="12">
    <location>
        <begin position="217"/>
        <end position="377"/>
    </location>
</feature>
<feature type="compositionally biased region" description="Basic residues" evidence="10">
    <location>
        <begin position="461"/>
        <end position="480"/>
    </location>
</feature>
<dbReference type="PROSITE" id="PS51194">
    <property type="entry name" value="HELICASE_CTER"/>
    <property type="match status" value="1"/>
</dbReference>
<dbReference type="InterPro" id="IPR014014">
    <property type="entry name" value="RNA_helicase_DEAD_Q_motif"/>
</dbReference>
<accession>A0A4R2LJ90</accession>
<sequence length="480" mass="55817">MEKILFEALDISEEIKRAIRDMGFEEATPVQGQSIGPMMAGRDMVAQAPTGTGKTCAFGIPLIEGTDTSARNVQALILCPTRELVVQTTDELMKLTKYKQSIRIVPIYGGQNIERQIMALKRKPQIIVATPGRLMDHMRRHTIRLENLQYMVLDEADEMLNMGFREDIDTILKSVPEERQTVLFSATMSREILSITKKYLTDPVRVQITKSQITVPSIRQYYLEVSQENKIDVLARLIDINNFKLSMVFCNTKRRVDELTHEMIARGYQAEGLHGDMKQSQRDRVMESFKNGRAEILIATDVAARGLDIENVEAVFNFDLPEDLEYYVHRIGRTGRANREGVSYSFVGRREMYKLREIMNYTRAKIKYMKIPKAADIAQVRTKQMMKEILKIMERENLDRYARAIEKFMGEEEFQDYTILDVAAAFLSREIPAETFKEIEERPRFPEVFKKKKVYPDRRERSGRRRRTDRKEVKRGKGRR</sequence>
<comment type="caution">
    <text evidence="14">The sequence shown here is derived from an EMBL/GenBank/DDBJ whole genome shotgun (WGS) entry which is preliminary data.</text>
</comment>
<dbReference type="InterPro" id="IPR000629">
    <property type="entry name" value="RNA-helicase_DEAD-box_CS"/>
</dbReference>
<gene>
    <name evidence="14" type="ORF">EV212_11340</name>
</gene>
<dbReference type="SUPFAM" id="SSF52540">
    <property type="entry name" value="P-loop containing nucleoside triphosphate hydrolases"/>
    <property type="match status" value="1"/>
</dbReference>
<dbReference type="RefSeq" id="WP_132093271.1">
    <property type="nucleotide sequence ID" value="NZ_JANKAQ010000014.1"/>
</dbReference>
<evidence type="ECO:0000256" key="5">
    <source>
        <dbReference type="ARBA" id="ARBA00022806"/>
    </source>
</evidence>
<keyword evidence="5 9" id="KW-0347">Helicase</keyword>
<evidence type="ECO:0000256" key="7">
    <source>
        <dbReference type="ARBA" id="ARBA00023016"/>
    </source>
</evidence>
<dbReference type="PROSITE" id="PS51195">
    <property type="entry name" value="Q_MOTIF"/>
    <property type="match status" value="1"/>
</dbReference>
<dbReference type="CDD" id="cd00268">
    <property type="entry name" value="DEADc"/>
    <property type="match status" value="1"/>
</dbReference>
<dbReference type="SMART" id="SM00487">
    <property type="entry name" value="DEXDc"/>
    <property type="match status" value="1"/>
</dbReference>
<organism evidence="14 15">
    <name type="scientific">Frisingicoccus caecimuris</name>
    <dbReference type="NCBI Taxonomy" id="1796636"/>
    <lineage>
        <taxon>Bacteria</taxon>
        <taxon>Bacillati</taxon>
        <taxon>Bacillota</taxon>
        <taxon>Clostridia</taxon>
        <taxon>Lachnospirales</taxon>
        <taxon>Lachnospiraceae</taxon>
        <taxon>Frisingicoccus</taxon>
    </lineage>
</organism>
<dbReference type="GO" id="GO:0009409">
    <property type="term" value="P:response to cold"/>
    <property type="evidence" value="ECO:0007669"/>
    <property type="project" value="TreeGrafter"/>
</dbReference>
<evidence type="ECO:0000259" key="11">
    <source>
        <dbReference type="PROSITE" id="PS51192"/>
    </source>
</evidence>
<keyword evidence="3 9" id="KW-0547">Nucleotide-binding</keyword>
<dbReference type="Gene3D" id="3.40.50.300">
    <property type="entry name" value="P-loop containing nucleotide triphosphate hydrolases"/>
    <property type="match status" value="2"/>
</dbReference>
<evidence type="ECO:0000256" key="2">
    <source>
        <dbReference type="ARBA" id="ARBA00022490"/>
    </source>
</evidence>
<dbReference type="InterPro" id="IPR011545">
    <property type="entry name" value="DEAD/DEAH_box_helicase_dom"/>
</dbReference>
<dbReference type="GO" id="GO:0005829">
    <property type="term" value="C:cytosol"/>
    <property type="evidence" value="ECO:0007669"/>
    <property type="project" value="TreeGrafter"/>
</dbReference>
<keyword evidence="4 9" id="KW-0378">Hydrolase</keyword>
<dbReference type="Pfam" id="PF25399">
    <property type="entry name" value="DeaD_dimer"/>
    <property type="match status" value="1"/>
</dbReference>
<dbReference type="EMBL" id="SLXA01000013">
    <property type="protein sequence ID" value="TCO83253.1"/>
    <property type="molecule type" value="Genomic_DNA"/>
</dbReference>
<dbReference type="Proteomes" id="UP000295711">
    <property type="component" value="Unassembled WGS sequence"/>
</dbReference>
<evidence type="ECO:0000313" key="14">
    <source>
        <dbReference type="EMBL" id="TCO83253.1"/>
    </source>
</evidence>
<dbReference type="AlphaFoldDB" id="A0A4R2LJ90"/>
<keyword evidence="7" id="KW-0346">Stress response</keyword>
<dbReference type="Pfam" id="PF00270">
    <property type="entry name" value="DEAD"/>
    <property type="match status" value="1"/>
</dbReference>
<evidence type="ECO:0000256" key="3">
    <source>
        <dbReference type="ARBA" id="ARBA00022741"/>
    </source>
</evidence>
<dbReference type="CDD" id="cd18787">
    <property type="entry name" value="SF2_C_DEAD"/>
    <property type="match status" value="1"/>
</dbReference>
<keyword evidence="6 9" id="KW-0067">ATP-binding</keyword>
<dbReference type="InterPro" id="IPR044742">
    <property type="entry name" value="DEAD/DEAH_RhlB"/>
</dbReference>
<dbReference type="InterPro" id="IPR014001">
    <property type="entry name" value="Helicase_ATP-bd"/>
</dbReference>
<dbReference type="SMART" id="SM00490">
    <property type="entry name" value="HELICc"/>
    <property type="match status" value="1"/>
</dbReference>
<dbReference type="PANTHER" id="PTHR47963">
    <property type="entry name" value="DEAD-BOX ATP-DEPENDENT RNA HELICASE 47, MITOCHONDRIAL"/>
    <property type="match status" value="1"/>
</dbReference>
<evidence type="ECO:0000256" key="6">
    <source>
        <dbReference type="ARBA" id="ARBA00022840"/>
    </source>
</evidence>
<dbReference type="InterPro" id="IPR057325">
    <property type="entry name" value="DeaD_dimer"/>
</dbReference>
<reference evidence="14 15" key="1">
    <citation type="submission" date="2019-03" db="EMBL/GenBank/DDBJ databases">
        <title>Genomic Encyclopedia of Type Strains, Phase IV (KMG-IV): sequencing the most valuable type-strain genomes for metagenomic binning, comparative biology and taxonomic classification.</title>
        <authorList>
            <person name="Goeker M."/>
        </authorList>
    </citation>
    <scope>NUCLEOTIDE SEQUENCE [LARGE SCALE GENOMIC DNA]</scope>
    <source>
        <strain evidence="14 15">DSM 28559</strain>
    </source>
</reference>
<dbReference type="InterPro" id="IPR027417">
    <property type="entry name" value="P-loop_NTPase"/>
</dbReference>
<dbReference type="GO" id="GO:0005524">
    <property type="term" value="F:ATP binding"/>
    <property type="evidence" value="ECO:0007669"/>
    <property type="project" value="UniProtKB-KW"/>
</dbReference>
<evidence type="ECO:0000313" key="15">
    <source>
        <dbReference type="Proteomes" id="UP000295711"/>
    </source>
</evidence>
<evidence type="ECO:0000256" key="4">
    <source>
        <dbReference type="ARBA" id="ARBA00022801"/>
    </source>
</evidence>
<evidence type="ECO:0000256" key="10">
    <source>
        <dbReference type="SAM" id="MobiDB-lite"/>
    </source>
</evidence>
<feature type="short sequence motif" description="Q motif" evidence="8">
    <location>
        <begin position="4"/>
        <end position="32"/>
    </location>
</feature>
<evidence type="ECO:0000259" key="12">
    <source>
        <dbReference type="PROSITE" id="PS51194"/>
    </source>
</evidence>
<dbReference type="GO" id="GO:0003724">
    <property type="term" value="F:RNA helicase activity"/>
    <property type="evidence" value="ECO:0007669"/>
    <property type="project" value="UniProtKB-EC"/>
</dbReference>
<dbReference type="Pfam" id="PF00271">
    <property type="entry name" value="Helicase_C"/>
    <property type="match status" value="1"/>
</dbReference>
<keyword evidence="15" id="KW-1185">Reference proteome</keyword>
<dbReference type="InterPro" id="IPR001650">
    <property type="entry name" value="Helicase_C-like"/>
</dbReference>
<dbReference type="PANTHER" id="PTHR47963:SF8">
    <property type="entry name" value="ATP-DEPENDENT RNA HELICASE DEAD"/>
    <property type="match status" value="1"/>
</dbReference>
<keyword evidence="2" id="KW-0963">Cytoplasm</keyword>
<dbReference type="InterPro" id="IPR050547">
    <property type="entry name" value="DEAD_box_RNA_helicases"/>
</dbReference>
<dbReference type="EC" id="3.6.4.13" evidence="1"/>
<dbReference type="GO" id="GO:0005840">
    <property type="term" value="C:ribosome"/>
    <property type="evidence" value="ECO:0007669"/>
    <property type="project" value="TreeGrafter"/>
</dbReference>
<dbReference type="PROSITE" id="PS00039">
    <property type="entry name" value="DEAD_ATP_HELICASE"/>
    <property type="match status" value="1"/>
</dbReference>
<evidence type="ECO:0000256" key="1">
    <source>
        <dbReference type="ARBA" id="ARBA00012552"/>
    </source>
</evidence>
<feature type="domain" description="Helicase ATP-binding" evidence="11">
    <location>
        <begin position="35"/>
        <end position="206"/>
    </location>
</feature>
<dbReference type="PROSITE" id="PS51192">
    <property type="entry name" value="HELICASE_ATP_BIND_1"/>
    <property type="match status" value="1"/>
</dbReference>
<evidence type="ECO:0000259" key="13">
    <source>
        <dbReference type="PROSITE" id="PS51195"/>
    </source>
</evidence>